<dbReference type="PANTHER" id="PTHR10003">
    <property type="entry name" value="SUPEROXIDE DISMUTASE CU-ZN -RELATED"/>
    <property type="match status" value="1"/>
</dbReference>
<keyword evidence="3" id="KW-0479">Metal-binding</keyword>
<dbReference type="Gene3D" id="2.60.40.200">
    <property type="entry name" value="Superoxide dismutase, copper/zinc binding domain"/>
    <property type="match status" value="1"/>
</dbReference>
<organism evidence="5 6">
    <name type="scientific">Priestia megaterium (strain WSH-002)</name>
    <name type="common">Bacillus megaterium</name>
    <dbReference type="NCBI Taxonomy" id="1006007"/>
    <lineage>
        <taxon>Bacteria</taxon>
        <taxon>Bacillati</taxon>
        <taxon>Bacillota</taxon>
        <taxon>Bacilli</taxon>
        <taxon>Bacillales</taxon>
        <taxon>Bacillaceae</taxon>
        <taxon>Priestia</taxon>
    </lineage>
</organism>
<dbReference type="CDD" id="cd00305">
    <property type="entry name" value="Cu-Zn_Superoxide_Dismutase"/>
    <property type="match status" value="1"/>
</dbReference>
<accession>A0A8D3WUM5</accession>
<keyword evidence="3" id="KW-0560">Oxidoreductase</keyword>
<sequence length="180" mass="19516">MRLEGNMKKLLLIGTVPFFLLTGCMEKEISNKEVKVYNADGDSIGTVKLKEQADGIEFTYNLSGLPPGEHGVHIHEMGICKAPNFKSAGNHLDPDKKKHGLLNPKGPHLGDMKNIVVEDDQTYTGTDMVPQVTLKEGKTSLVKRMDGSSLVITEQGDDGMTEPSGNSGKRIACGVISKKH</sequence>
<protein>
    <recommendedName>
        <fullName evidence="3">Superoxide dismutase [Cu-Zn]</fullName>
        <ecNumber evidence="3">1.15.1.1</ecNumber>
    </recommendedName>
</protein>
<gene>
    <name evidence="5" type="primary">sodC</name>
    <name evidence="5" type="ORF">BMWSH_0324</name>
</gene>
<dbReference type="KEGG" id="bmh:BMWSH_0324"/>
<evidence type="ECO:0000313" key="6">
    <source>
        <dbReference type="Proteomes" id="UP000001283"/>
    </source>
</evidence>
<comment type="cofactor">
    <cofactor evidence="3">
        <name>Cu cation</name>
        <dbReference type="ChEBI" id="CHEBI:23378"/>
    </cofactor>
    <text evidence="3">Binds 1 copper ion per subunit.</text>
</comment>
<keyword evidence="3" id="KW-0862">Zinc</keyword>
<dbReference type="InterPro" id="IPR036423">
    <property type="entry name" value="SOD-like_Cu/Zn_dom_sf"/>
</dbReference>
<evidence type="ECO:0000256" key="1">
    <source>
        <dbReference type="ARBA" id="ARBA00010457"/>
    </source>
</evidence>
<comment type="cofactor">
    <cofactor evidence="3">
        <name>Zn(2+)</name>
        <dbReference type="ChEBI" id="CHEBI:29105"/>
    </cofactor>
    <text evidence="3">Binds 1 zinc ion per subunit.</text>
</comment>
<evidence type="ECO:0000259" key="4">
    <source>
        <dbReference type="Pfam" id="PF00080"/>
    </source>
</evidence>
<feature type="domain" description="Superoxide dismutase copper/zinc binding" evidence="4">
    <location>
        <begin position="45"/>
        <end position="176"/>
    </location>
</feature>
<dbReference type="InterPro" id="IPR024134">
    <property type="entry name" value="SOD_Cu/Zn_/chaperone"/>
</dbReference>
<dbReference type="EMBL" id="CP003017">
    <property type="protein sequence ID" value="AEN87208.1"/>
    <property type="molecule type" value="Genomic_DNA"/>
</dbReference>
<dbReference type="InterPro" id="IPR018152">
    <property type="entry name" value="SOD_Cu/Zn_BS"/>
</dbReference>
<evidence type="ECO:0000256" key="3">
    <source>
        <dbReference type="RuleBase" id="RU000393"/>
    </source>
</evidence>
<dbReference type="EC" id="1.15.1.1" evidence="3"/>
<reference evidence="5 6" key="1">
    <citation type="journal article" date="2011" name="J. Bacteriol.">
        <title>Complete genome sequence of the industrial strain Bacillus megaterium WSH-002.</title>
        <authorList>
            <person name="Liu L."/>
            <person name="Li Y."/>
            <person name="Zhang J."/>
            <person name="Zou W."/>
            <person name="Zhou Z."/>
            <person name="Liu J."/>
            <person name="Li X."/>
            <person name="Wang L."/>
            <person name="Chen J."/>
        </authorList>
    </citation>
    <scope>NUCLEOTIDE SEQUENCE [LARGE SCALE GENOMIC DNA]</scope>
    <source>
        <strain evidence="5 6">WSH-002</strain>
    </source>
</reference>
<proteinExistence type="inferred from homology"/>
<dbReference type="PROSITE" id="PS00332">
    <property type="entry name" value="SOD_CU_ZN_2"/>
    <property type="match status" value="1"/>
</dbReference>
<dbReference type="Proteomes" id="UP000001283">
    <property type="component" value="Chromosome"/>
</dbReference>
<evidence type="ECO:0000313" key="5">
    <source>
        <dbReference type="EMBL" id="AEN87208.1"/>
    </source>
</evidence>
<comment type="similarity">
    <text evidence="1 3">Belongs to the Cu-Zn superoxide dismutase family.</text>
</comment>
<evidence type="ECO:0000256" key="2">
    <source>
        <dbReference type="ARBA" id="ARBA00024900"/>
    </source>
</evidence>
<dbReference type="InterPro" id="IPR001424">
    <property type="entry name" value="SOD_Cu_Zn_dom"/>
</dbReference>
<comment type="catalytic activity">
    <reaction evidence="3">
        <text>2 superoxide + 2 H(+) = H2O2 + O2</text>
        <dbReference type="Rhea" id="RHEA:20696"/>
        <dbReference type="ChEBI" id="CHEBI:15378"/>
        <dbReference type="ChEBI" id="CHEBI:15379"/>
        <dbReference type="ChEBI" id="CHEBI:16240"/>
        <dbReference type="ChEBI" id="CHEBI:18421"/>
        <dbReference type="EC" id="1.15.1.1"/>
    </reaction>
</comment>
<keyword evidence="3" id="KW-0186">Copper</keyword>
<comment type="function">
    <text evidence="2">Destroys radicals which are normally produced within the cells and which are toxic to biological systems. May play a role in favoring mycobacterial survival in phagocytes.</text>
</comment>
<dbReference type="Pfam" id="PF00080">
    <property type="entry name" value="Sod_Cu"/>
    <property type="match status" value="1"/>
</dbReference>
<dbReference type="AlphaFoldDB" id="A0A8D3WUM5"/>
<dbReference type="GO" id="GO:0005507">
    <property type="term" value="F:copper ion binding"/>
    <property type="evidence" value="ECO:0007669"/>
    <property type="project" value="InterPro"/>
</dbReference>
<dbReference type="SUPFAM" id="SSF49329">
    <property type="entry name" value="Cu,Zn superoxide dismutase-like"/>
    <property type="match status" value="1"/>
</dbReference>
<dbReference type="GO" id="GO:0004784">
    <property type="term" value="F:superoxide dismutase activity"/>
    <property type="evidence" value="ECO:0007669"/>
    <property type="project" value="UniProtKB-EC"/>
</dbReference>
<name>A0A8D3WUM5_PRIMW</name>
<dbReference type="PROSITE" id="PS51257">
    <property type="entry name" value="PROKAR_LIPOPROTEIN"/>
    <property type="match status" value="1"/>
</dbReference>